<sequence>MSIQATVGSSGLIAAGISFGDVATLYTLGRRVGNWITAENGDKELLAQLEEDELSVLQRRGLIDITRFQKRWDCRLRLLENNKPRRITGRSVEELLRSKSQWTVMMICVVAALDEFASSSMVRSICKALLHRLFPSQDGIDMTEDVLNSNLGMRIEAWRSAGTVREMNVSCRSKRNDLMKEGLVVQGFMPVAETAEVVEFLHWLIAQDSTEMFRTSSSDIAAIGCCLSSLSFESLTVENFGRSSGRETNCRLIYDSTPLYNGYGVTSQDGRRKLGSRELSTVVSLTQPEETFSTFPITHAIAQKCRLAWERGSDAGKYVALEGNNSHTWEEPPSSDLTMCFTNKGTSVTVLRGRKDPKAWSLVSLLAIFASQEVCDILTEVVGRESPDAISQVVRVINTPDSDPAALDDPDVRDTFTVCQAFFMGYYYSIFSAVVDTSTLEVQTVSGHWGYRSPEFLNKMAQFLRRTTNSTKTNRISWEVARTHVLSLVANLYANIEINIPKTTSNAPLNHQETCVGVIGKRIILTNSLLNNCQTVEDILRFVILDCDAGGIPHTPGGLVLTGIPPRRDTWEGETPPTATEIAFSGPDEDCTRHIEADWDAVPEHLLLCIRYKGRRVGSLNPAYADIAFFRADAAARQVQHARFFERTPSDTTVDGFVGAHPCELDDFTISGRLVTPGRHDPNKPVAVHTAGSPCFRYAANAWYTELGDTVFVDDDNFGQAFENWSSWKNSSGLARNFVTLIGTYQSERAV</sequence>
<dbReference type="EMBL" id="JAUKUA010000002">
    <property type="protein sequence ID" value="KAK0724195.1"/>
    <property type="molecule type" value="Genomic_DNA"/>
</dbReference>
<keyword evidence="2" id="KW-1185">Reference proteome</keyword>
<evidence type="ECO:0000313" key="2">
    <source>
        <dbReference type="Proteomes" id="UP001172102"/>
    </source>
</evidence>
<name>A0AA40AY69_9PEZI</name>
<protein>
    <submittedName>
        <fullName evidence="1">Uncharacterized protein</fullName>
    </submittedName>
</protein>
<dbReference type="Proteomes" id="UP001172102">
    <property type="component" value="Unassembled WGS sequence"/>
</dbReference>
<accession>A0AA40AY69</accession>
<organism evidence="1 2">
    <name type="scientific">Lasiosphaeris hirsuta</name>
    <dbReference type="NCBI Taxonomy" id="260670"/>
    <lineage>
        <taxon>Eukaryota</taxon>
        <taxon>Fungi</taxon>
        <taxon>Dikarya</taxon>
        <taxon>Ascomycota</taxon>
        <taxon>Pezizomycotina</taxon>
        <taxon>Sordariomycetes</taxon>
        <taxon>Sordariomycetidae</taxon>
        <taxon>Sordariales</taxon>
        <taxon>Lasiosphaeriaceae</taxon>
        <taxon>Lasiosphaeris</taxon>
    </lineage>
</organism>
<reference evidence="1" key="1">
    <citation type="submission" date="2023-06" db="EMBL/GenBank/DDBJ databases">
        <title>Genome-scale phylogeny and comparative genomics of the fungal order Sordariales.</title>
        <authorList>
            <consortium name="Lawrence Berkeley National Laboratory"/>
            <person name="Hensen N."/>
            <person name="Bonometti L."/>
            <person name="Westerberg I."/>
            <person name="Brannstrom I.O."/>
            <person name="Guillou S."/>
            <person name="Cros-Aarteil S."/>
            <person name="Calhoun S."/>
            <person name="Haridas S."/>
            <person name="Kuo A."/>
            <person name="Mondo S."/>
            <person name="Pangilinan J."/>
            <person name="Riley R."/>
            <person name="Labutti K."/>
            <person name="Andreopoulos B."/>
            <person name="Lipzen A."/>
            <person name="Chen C."/>
            <person name="Yanf M."/>
            <person name="Daum C."/>
            <person name="Ng V."/>
            <person name="Clum A."/>
            <person name="Steindorff A."/>
            <person name="Ohm R."/>
            <person name="Martin F."/>
            <person name="Silar P."/>
            <person name="Natvig D."/>
            <person name="Lalanne C."/>
            <person name="Gautier V."/>
            <person name="Ament-Velasquez S.L."/>
            <person name="Kruys A."/>
            <person name="Hutchinson M.I."/>
            <person name="Powell A.J."/>
            <person name="Barry K."/>
            <person name="Miller A.N."/>
            <person name="Grigoriev I.V."/>
            <person name="Debuchy R."/>
            <person name="Gladieux P."/>
            <person name="Thoren M.H."/>
            <person name="Johannesson H."/>
        </authorList>
    </citation>
    <scope>NUCLEOTIDE SEQUENCE</scope>
    <source>
        <strain evidence="1">SMH4607-1</strain>
    </source>
</reference>
<proteinExistence type="predicted"/>
<dbReference type="AlphaFoldDB" id="A0AA40AY69"/>
<gene>
    <name evidence="1" type="ORF">B0H67DRAFT_567433</name>
</gene>
<comment type="caution">
    <text evidence="1">The sequence shown here is derived from an EMBL/GenBank/DDBJ whole genome shotgun (WGS) entry which is preliminary data.</text>
</comment>
<evidence type="ECO:0000313" key="1">
    <source>
        <dbReference type="EMBL" id="KAK0724195.1"/>
    </source>
</evidence>